<dbReference type="EMBL" id="CP035758">
    <property type="protein sequence ID" value="QBD82439.1"/>
    <property type="molecule type" value="Genomic_DNA"/>
</dbReference>
<keyword evidence="8 10" id="KW-1133">Transmembrane helix</keyword>
<dbReference type="PANTHER" id="PTHR12468">
    <property type="entry name" value="GPI MANNOSYLTRANSFERASE 2"/>
    <property type="match status" value="1"/>
</dbReference>
<protein>
    <recommendedName>
        <fullName evidence="13">Glycosyltransferase RgtA/B/C/D-like domain-containing protein</fullName>
    </recommendedName>
</protein>
<feature type="transmembrane region" description="Helical" evidence="10">
    <location>
        <begin position="360"/>
        <end position="383"/>
    </location>
</feature>
<evidence type="ECO:0000256" key="7">
    <source>
        <dbReference type="ARBA" id="ARBA00022824"/>
    </source>
</evidence>
<evidence type="ECO:0000256" key="6">
    <source>
        <dbReference type="ARBA" id="ARBA00022692"/>
    </source>
</evidence>
<dbReference type="PANTHER" id="PTHR12468:SF2">
    <property type="entry name" value="GPI MANNOSYLTRANSFERASE 2"/>
    <property type="match status" value="1"/>
</dbReference>
<dbReference type="UniPathway" id="UPA00196"/>
<keyword evidence="12" id="KW-1185">Reference proteome</keyword>
<evidence type="ECO:0000256" key="8">
    <source>
        <dbReference type="ARBA" id="ARBA00022989"/>
    </source>
</evidence>
<dbReference type="RefSeq" id="WP_129893508.1">
    <property type="nucleotide sequence ID" value="NZ_CP035758.1"/>
</dbReference>
<dbReference type="GO" id="GO:0016020">
    <property type="term" value="C:membrane"/>
    <property type="evidence" value="ECO:0007669"/>
    <property type="project" value="GOC"/>
</dbReference>
<dbReference type="KEGG" id="kbs:EPA93_43280"/>
<reference evidence="11 12" key="1">
    <citation type="submission" date="2019-01" db="EMBL/GenBank/DDBJ databases">
        <title>Ktedonosporobacter rubrisoli SCAWS-G2.</title>
        <authorList>
            <person name="Huang Y."/>
            <person name="Yan B."/>
        </authorList>
    </citation>
    <scope>NUCLEOTIDE SEQUENCE [LARGE SCALE GENOMIC DNA]</scope>
    <source>
        <strain evidence="11 12">SCAWS-G2</strain>
    </source>
</reference>
<keyword evidence="3" id="KW-0337">GPI-anchor biosynthesis</keyword>
<evidence type="ECO:0000256" key="2">
    <source>
        <dbReference type="ARBA" id="ARBA00004687"/>
    </source>
</evidence>
<keyword evidence="7" id="KW-0256">Endoplasmic reticulum</keyword>
<name>A0A4P6K2R4_KTERU</name>
<feature type="transmembrane region" description="Helical" evidence="10">
    <location>
        <begin position="219"/>
        <end position="239"/>
    </location>
</feature>
<feature type="transmembrane region" description="Helical" evidence="10">
    <location>
        <begin position="105"/>
        <end position="124"/>
    </location>
</feature>
<proteinExistence type="predicted"/>
<dbReference type="GO" id="GO:0000009">
    <property type="term" value="F:alpha-1,6-mannosyltransferase activity"/>
    <property type="evidence" value="ECO:0007669"/>
    <property type="project" value="InterPro"/>
</dbReference>
<feature type="transmembrane region" description="Helical" evidence="10">
    <location>
        <begin position="145"/>
        <end position="169"/>
    </location>
</feature>
<dbReference type="Pfam" id="PF04188">
    <property type="entry name" value="Mannosyl_trans2"/>
    <property type="match status" value="1"/>
</dbReference>
<feature type="transmembrane region" description="Helical" evidence="10">
    <location>
        <begin position="282"/>
        <end position="303"/>
    </location>
</feature>
<feature type="transmembrane region" description="Helical" evidence="10">
    <location>
        <begin position="310"/>
        <end position="329"/>
    </location>
</feature>
<evidence type="ECO:0008006" key="13">
    <source>
        <dbReference type="Google" id="ProtNLM"/>
    </source>
</evidence>
<accession>A0A4P6K2R4</accession>
<evidence type="ECO:0000256" key="9">
    <source>
        <dbReference type="ARBA" id="ARBA00023136"/>
    </source>
</evidence>
<evidence type="ECO:0000256" key="1">
    <source>
        <dbReference type="ARBA" id="ARBA00004477"/>
    </source>
</evidence>
<evidence type="ECO:0000256" key="3">
    <source>
        <dbReference type="ARBA" id="ARBA00022502"/>
    </source>
</evidence>
<feature type="transmembrane region" description="Helical" evidence="10">
    <location>
        <begin position="12"/>
        <end position="33"/>
    </location>
</feature>
<dbReference type="InterPro" id="IPR007315">
    <property type="entry name" value="PIG-V/Gpi18"/>
</dbReference>
<feature type="transmembrane region" description="Helical" evidence="10">
    <location>
        <begin position="335"/>
        <end position="353"/>
    </location>
</feature>
<gene>
    <name evidence="11" type="ORF">EPA93_43280</name>
</gene>
<evidence type="ECO:0000313" key="12">
    <source>
        <dbReference type="Proteomes" id="UP000290365"/>
    </source>
</evidence>
<keyword evidence="5" id="KW-0808">Transferase</keyword>
<dbReference type="GO" id="GO:0006506">
    <property type="term" value="P:GPI anchor biosynthetic process"/>
    <property type="evidence" value="ECO:0007669"/>
    <property type="project" value="UniProtKB-UniPathway"/>
</dbReference>
<keyword evidence="4" id="KW-0328">Glycosyltransferase</keyword>
<keyword evidence="6 10" id="KW-0812">Transmembrane</keyword>
<feature type="transmembrane region" description="Helical" evidence="10">
    <location>
        <begin position="53"/>
        <end position="72"/>
    </location>
</feature>
<evidence type="ECO:0000256" key="5">
    <source>
        <dbReference type="ARBA" id="ARBA00022679"/>
    </source>
</evidence>
<dbReference type="Proteomes" id="UP000290365">
    <property type="component" value="Chromosome"/>
</dbReference>
<dbReference type="AlphaFoldDB" id="A0A4P6K2R4"/>
<dbReference type="GO" id="GO:0031501">
    <property type="term" value="C:mannosyltransferase complex"/>
    <property type="evidence" value="ECO:0007669"/>
    <property type="project" value="TreeGrafter"/>
</dbReference>
<feature type="transmembrane region" description="Helical" evidence="10">
    <location>
        <begin position="189"/>
        <end position="207"/>
    </location>
</feature>
<sequence>MLKDIFQKAAWIEAFRVFAFSRVLLISLTFVAQRFPLNGQTIPRNCVSSNDCLLSWFHFDVLAFTSIAQHGYTHIQDTVFFPLWPLILRLHLLFGANVISAYLTGLFLANLCFYLALVMLYLLIGKLFDPIIARNSLFYISFSPYALYFFAAYSESLFLLLSLAVFICLEHEYWNLAGVFGGLAALTRSQGFLLVVPFIVVVVQYIQSNQRSWRQKLRAAIPVVFIPLGIIIYVAYLGYTFHDPLAFSTQEATFWHRQLTFPLITVFRSFQTFFSSYTVDVIILNCINILLVLLVTMALVFSWRRLPLHYTLFTLITLLFDMSYPQGVIEPLAAFGRYLIVIFPLFILLAIYGKKPQFDHLILICFLPLLGINIVLFTSHYWLA</sequence>
<evidence type="ECO:0000256" key="4">
    <source>
        <dbReference type="ARBA" id="ARBA00022676"/>
    </source>
</evidence>
<dbReference type="GO" id="GO:0004376">
    <property type="term" value="F:GPI mannosyltransferase activity"/>
    <property type="evidence" value="ECO:0007669"/>
    <property type="project" value="InterPro"/>
</dbReference>
<dbReference type="OrthoDB" id="149637at2"/>
<evidence type="ECO:0000256" key="10">
    <source>
        <dbReference type="SAM" id="Phobius"/>
    </source>
</evidence>
<evidence type="ECO:0000313" key="11">
    <source>
        <dbReference type="EMBL" id="QBD82439.1"/>
    </source>
</evidence>
<keyword evidence="9 10" id="KW-0472">Membrane</keyword>
<comment type="pathway">
    <text evidence="2">Glycolipid biosynthesis; glycosylphosphatidylinositol-anchor biosynthesis.</text>
</comment>
<comment type="subcellular location">
    <subcellularLocation>
        <location evidence="1">Endoplasmic reticulum membrane</location>
        <topology evidence="1">Multi-pass membrane protein</topology>
    </subcellularLocation>
</comment>
<organism evidence="11 12">
    <name type="scientific">Ktedonosporobacter rubrisoli</name>
    <dbReference type="NCBI Taxonomy" id="2509675"/>
    <lineage>
        <taxon>Bacteria</taxon>
        <taxon>Bacillati</taxon>
        <taxon>Chloroflexota</taxon>
        <taxon>Ktedonobacteria</taxon>
        <taxon>Ktedonobacterales</taxon>
        <taxon>Ktedonosporobacteraceae</taxon>
        <taxon>Ktedonosporobacter</taxon>
    </lineage>
</organism>